<dbReference type="EMBL" id="WHUG01000009">
    <property type="protein sequence ID" value="MQA40706.1"/>
    <property type="molecule type" value="Genomic_DNA"/>
</dbReference>
<gene>
    <name evidence="1" type="ORF">GEV02_21395</name>
</gene>
<keyword evidence="2" id="KW-1185">Reference proteome</keyword>
<protein>
    <submittedName>
        <fullName evidence="1">Uncharacterized protein</fullName>
    </submittedName>
</protein>
<organism evidence="1 2">
    <name type="scientific">Rugamonas aquatica</name>
    <dbReference type="NCBI Taxonomy" id="2743357"/>
    <lineage>
        <taxon>Bacteria</taxon>
        <taxon>Pseudomonadati</taxon>
        <taxon>Pseudomonadota</taxon>
        <taxon>Betaproteobacteria</taxon>
        <taxon>Burkholderiales</taxon>
        <taxon>Oxalobacteraceae</taxon>
        <taxon>Telluria group</taxon>
        <taxon>Rugamonas</taxon>
    </lineage>
</organism>
<comment type="caution">
    <text evidence="1">The sequence shown here is derived from an EMBL/GenBank/DDBJ whole genome shotgun (WGS) entry which is preliminary data.</text>
</comment>
<accession>A0A6A7N6P6</accession>
<evidence type="ECO:0000313" key="1">
    <source>
        <dbReference type="EMBL" id="MQA40706.1"/>
    </source>
</evidence>
<dbReference type="Proteomes" id="UP000440498">
    <property type="component" value="Unassembled WGS sequence"/>
</dbReference>
<reference evidence="1 2" key="1">
    <citation type="submission" date="2019-10" db="EMBL/GenBank/DDBJ databases">
        <title>Two novel species isolated from a subtropical stream in China.</title>
        <authorList>
            <person name="Lu H."/>
        </authorList>
    </citation>
    <scope>NUCLEOTIDE SEQUENCE [LARGE SCALE GENOMIC DNA]</scope>
    <source>
        <strain evidence="1 2">FT29W</strain>
    </source>
</reference>
<proteinExistence type="predicted"/>
<sequence length="72" mass="7807">MAAFAHTLMINLRRLALAGTERVRACGGDPRQAVLLKIGAPIVHNTREVRMMLASQHPLQHVFIGAARALAP</sequence>
<evidence type="ECO:0000313" key="2">
    <source>
        <dbReference type="Proteomes" id="UP000440498"/>
    </source>
</evidence>
<dbReference type="AlphaFoldDB" id="A0A6A7N6P6"/>
<name>A0A6A7N6P6_9BURK</name>